<protein>
    <submittedName>
        <fullName evidence="1">Uncharacterized protein</fullName>
    </submittedName>
</protein>
<evidence type="ECO:0000313" key="2">
    <source>
        <dbReference type="Proteomes" id="UP000249467"/>
    </source>
</evidence>
<gene>
    <name evidence="1" type="ORF">DCF19_19405</name>
</gene>
<proteinExistence type="predicted"/>
<reference evidence="1 2" key="1">
    <citation type="submission" date="2018-04" db="EMBL/GenBank/DDBJ databases">
        <authorList>
            <person name="Go L.Y."/>
            <person name="Mitchell J.A."/>
        </authorList>
    </citation>
    <scope>NUCLEOTIDE SEQUENCE [LARGE SCALE GENOMIC DNA]</scope>
    <source>
        <strain evidence="1">ULC066bin1</strain>
    </source>
</reference>
<name>A0A2W4XNI2_9CYAN</name>
<dbReference type="AlphaFoldDB" id="A0A2W4XNI2"/>
<sequence>MQEKFCNYIVEIGDIDGTSMSLVVLSVEAAAEQRSQTMEYLSKYLKSTKNKKLLAALESPMASGSSRAEGKVLNIFLFSAVRIDVEENQVEILYQNLMNFASEIRTKKYLFKTQNAEEKSQSLSFVEKFVLFLATPLVNKTRTERVYLGNLLGDCGSNMTSVTVLYDKQEKSKVFIEIDEYQFPVDIFDRMLAKFELAPKED</sequence>
<accession>A0A2W4XNI2</accession>
<evidence type="ECO:0000313" key="1">
    <source>
        <dbReference type="EMBL" id="PZO37171.1"/>
    </source>
</evidence>
<comment type="caution">
    <text evidence="1">The sequence shown here is derived from an EMBL/GenBank/DDBJ whole genome shotgun (WGS) entry which is preliminary data.</text>
</comment>
<reference evidence="1 2" key="2">
    <citation type="submission" date="2018-06" db="EMBL/GenBank/DDBJ databases">
        <title>Metagenomic assembly of (sub)arctic Cyanobacteria and their associated microbiome from non-axenic cultures.</title>
        <authorList>
            <person name="Baurain D."/>
        </authorList>
    </citation>
    <scope>NUCLEOTIDE SEQUENCE [LARGE SCALE GENOMIC DNA]</scope>
    <source>
        <strain evidence="1">ULC066bin1</strain>
    </source>
</reference>
<dbReference type="EMBL" id="QBML01000033">
    <property type="protein sequence ID" value="PZO37171.1"/>
    <property type="molecule type" value="Genomic_DNA"/>
</dbReference>
<organism evidence="1 2">
    <name type="scientific">Pseudanabaena frigida</name>
    <dbReference type="NCBI Taxonomy" id="945775"/>
    <lineage>
        <taxon>Bacteria</taxon>
        <taxon>Bacillati</taxon>
        <taxon>Cyanobacteriota</taxon>
        <taxon>Cyanophyceae</taxon>
        <taxon>Pseudanabaenales</taxon>
        <taxon>Pseudanabaenaceae</taxon>
        <taxon>Pseudanabaena</taxon>
    </lineage>
</organism>
<dbReference type="Proteomes" id="UP000249467">
    <property type="component" value="Unassembled WGS sequence"/>
</dbReference>